<dbReference type="InterPro" id="IPR036058">
    <property type="entry name" value="Kazal_dom_sf"/>
</dbReference>
<feature type="domain" description="Kazal-like" evidence="2">
    <location>
        <begin position="67"/>
        <end position="118"/>
    </location>
</feature>
<proteinExistence type="predicted"/>
<name>A0A1B6D8J9_9HEMI</name>
<keyword evidence="1" id="KW-0812">Transmembrane</keyword>
<dbReference type="PROSITE" id="PS51465">
    <property type="entry name" value="KAZAL_2"/>
    <property type="match status" value="1"/>
</dbReference>
<protein>
    <recommendedName>
        <fullName evidence="2">Kazal-like domain-containing protein</fullName>
    </recommendedName>
</protein>
<sequence length="118" mass="12579">LAVSVLFAKPISVVMKFSWFVIIGAFLVVSSLSDASLEVECDHSSDDSFDIPAINIPSGELDIEPTLPGDEGCDVVCTAIFSPVCGKDQTTLETKTFSNKCQLEAHNKCKGTSFTLGC</sequence>
<dbReference type="Gene3D" id="3.30.60.30">
    <property type="match status" value="1"/>
</dbReference>
<dbReference type="InterPro" id="IPR002350">
    <property type="entry name" value="Kazal_dom"/>
</dbReference>
<dbReference type="EMBL" id="GEDC01015274">
    <property type="protein sequence ID" value="JAS22024.1"/>
    <property type="molecule type" value="Transcribed_RNA"/>
</dbReference>
<dbReference type="AlphaFoldDB" id="A0A1B6D8J9"/>
<evidence type="ECO:0000313" key="3">
    <source>
        <dbReference type="EMBL" id="JAS22024.1"/>
    </source>
</evidence>
<evidence type="ECO:0000256" key="1">
    <source>
        <dbReference type="SAM" id="Phobius"/>
    </source>
</evidence>
<feature type="non-terminal residue" evidence="3">
    <location>
        <position position="1"/>
    </location>
</feature>
<feature type="transmembrane region" description="Helical" evidence="1">
    <location>
        <begin position="6"/>
        <end position="29"/>
    </location>
</feature>
<evidence type="ECO:0000259" key="2">
    <source>
        <dbReference type="PROSITE" id="PS51465"/>
    </source>
</evidence>
<accession>A0A1B6D8J9</accession>
<organism evidence="3">
    <name type="scientific">Clastoptera arizonana</name>
    <name type="common">Arizona spittle bug</name>
    <dbReference type="NCBI Taxonomy" id="38151"/>
    <lineage>
        <taxon>Eukaryota</taxon>
        <taxon>Metazoa</taxon>
        <taxon>Ecdysozoa</taxon>
        <taxon>Arthropoda</taxon>
        <taxon>Hexapoda</taxon>
        <taxon>Insecta</taxon>
        <taxon>Pterygota</taxon>
        <taxon>Neoptera</taxon>
        <taxon>Paraneoptera</taxon>
        <taxon>Hemiptera</taxon>
        <taxon>Auchenorrhyncha</taxon>
        <taxon>Cercopoidea</taxon>
        <taxon>Clastopteridae</taxon>
        <taxon>Clastoptera</taxon>
    </lineage>
</organism>
<keyword evidence="1" id="KW-0472">Membrane</keyword>
<dbReference type="Pfam" id="PF00050">
    <property type="entry name" value="Kazal_1"/>
    <property type="match status" value="1"/>
</dbReference>
<dbReference type="SUPFAM" id="SSF100895">
    <property type="entry name" value="Kazal-type serine protease inhibitors"/>
    <property type="match status" value="1"/>
</dbReference>
<gene>
    <name evidence="3" type="ORF">g.4430</name>
</gene>
<keyword evidence="1" id="KW-1133">Transmembrane helix</keyword>
<reference evidence="3" key="1">
    <citation type="submission" date="2015-12" db="EMBL/GenBank/DDBJ databases">
        <title>De novo transcriptome assembly of four potential Pierce s Disease insect vectors from Arizona vineyards.</title>
        <authorList>
            <person name="Tassone E.E."/>
        </authorList>
    </citation>
    <scope>NUCLEOTIDE SEQUENCE</scope>
</reference>